<name>A0AAW1A525_9HYME</name>
<keyword evidence="2" id="KW-1185">Reference proteome</keyword>
<protein>
    <submittedName>
        <fullName evidence="1">Uncharacterized protein</fullName>
    </submittedName>
</protein>
<proteinExistence type="predicted"/>
<gene>
    <name evidence="1" type="ORF">QLX08_003831</name>
</gene>
<accession>A0AAW1A525</accession>
<organism evidence="1 2">
    <name type="scientific">Tetragonisca angustula</name>
    <dbReference type="NCBI Taxonomy" id="166442"/>
    <lineage>
        <taxon>Eukaryota</taxon>
        <taxon>Metazoa</taxon>
        <taxon>Ecdysozoa</taxon>
        <taxon>Arthropoda</taxon>
        <taxon>Hexapoda</taxon>
        <taxon>Insecta</taxon>
        <taxon>Pterygota</taxon>
        <taxon>Neoptera</taxon>
        <taxon>Endopterygota</taxon>
        <taxon>Hymenoptera</taxon>
        <taxon>Apocrita</taxon>
        <taxon>Aculeata</taxon>
        <taxon>Apoidea</taxon>
        <taxon>Anthophila</taxon>
        <taxon>Apidae</taxon>
        <taxon>Tetragonisca</taxon>
    </lineage>
</organism>
<sequence length="115" mass="14107">MNKVKRKWSGKVVKEWKVFKYLEYRLMGNGSQEAQIREGVKKAAIVIISIWEIGMRLFGKDCERRVWLFGRLVWTVQSYEAEIWRWNERSLVDRIQERFLRWTLGVDWRNTRIRD</sequence>
<reference evidence="1 2" key="1">
    <citation type="submission" date="2024-05" db="EMBL/GenBank/DDBJ databases">
        <title>The nuclear and mitochondrial genome assemblies of Tetragonisca angustula (Apidae: Meliponini), a tiny yet remarkable pollinator in the Neotropics.</title>
        <authorList>
            <person name="Ferrari R."/>
            <person name="Ricardo P.C."/>
            <person name="Dias F.C."/>
            <person name="Araujo N.S."/>
            <person name="Soares D.O."/>
            <person name="Zhou Q.-S."/>
            <person name="Zhu C.-D."/>
            <person name="Coutinho L."/>
            <person name="Airas M.C."/>
            <person name="Batista T.M."/>
        </authorList>
    </citation>
    <scope>NUCLEOTIDE SEQUENCE [LARGE SCALE GENOMIC DNA]</scope>
    <source>
        <strain evidence="1">ASF017062</strain>
        <tissue evidence="1">Abdomen</tissue>
    </source>
</reference>
<evidence type="ECO:0000313" key="1">
    <source>
        <dbReference type="EMBL" id="KAK9304975.1"/>
    </source>
</evidence>
<comment type="caution">
    <text evidence="1">The sequence shown here is derived from an EMBL/GenBank/DDBJ whole genome shotgun (WGS) entry which is preliminary data.</text>
</comment>
<dbReference type="EMBL" id="JAWNGG020000057">
    <property type="protein sequence ID" value="KAK9304975.1"/>
    <property type="molecule type" value="Genomic_DNA"/>
</dbReference>
<dbReference type="AlphaFoldDB" id="A0AAW1A525"/>
<evidence type="ECO:0000313" key="2">
    <source>
        <dbReference type="Proteomes" id="UP001432146"/>
    </source>
</evidence>
<dbReference type="Proteomes" id="UP001432146">
    <property type="component" value="Unassembled WGS sequence"/>
</dbReference>